<feature type="binding site" evidence="3">
    <location>
        <position position="160"/>
    </location>
    <ligand>
        <name>a divalent metal cation</name>
        <dbReference type="ChEBI" id="CHEBI:60240"/>
        <label>2</label>
    </ligand>
</feature>
<dbReference type="SUPFAM" id="SSF51556">
    <property type="entry name" value="Metallo-dependent hydrolases"/>
    <property type="match status" value="1"/>
</dbReference>
<dbReference type="AlphaFoldDB" id="A0A9D2TVH1"/>
<keyword evidence="2 4" id="KW-0378">Hydrolase</keyword>
<gene>
    <name evidence="4" type="ORF">H9914_02995</name>
</gene>
<dbReference type="FunFam" id="3.20.20.140:FF:000005">
    <property type="entry name" value="TatD family hydrolase"/>
    <property type="match status" value="1"/>
</dbReference>
<dbReference type="InterPro" id="IPR015991">
    <property type="entry name" value="TatD/YcfH-like"/>
</dbReference>
<dbReference type="Proteomes" id="UP000823892">
    <property type="component" value="Unassembled WGS sequence"/>
</dbReference>
<feature type="binding site" evidence="3">
    <location>
        <position position="210"/>
    </location>
    <ligand>
        <name>a divalent metal cation</name>
        <dbReference type="ChEBI" id="CHEBI:60240"/>
        <label>1</label>
    </ligand>
</feature>
<dbReference type="PIRSF" id="PIRSF005902">
    <property type="entry name" value="DNase_TatD"/>
    <property type="match status" value="1"/>
</dbReference>
<dbReference type="Pfam" id="PF01026">
    <property type="entry name" value="TatD_DNase"/>
    <property type="match status" value="1"/>
</dbReference>
<name>A0A9D2TVH1_9FIRM</name>
<dbReference type="GO" id="GO:0016788">
    <property type="term" value="F:hydrolase activity, acting on ester bonds"/>
    <property type="evidence" value="ECO:0007669"/>
    <property type="project" value="InterPro"/>
</dbReference>
<dbReference type="PANTHER" id="PTHR46124:SF2">
    <property type="entry name" value="D-AMINOACYL-TRNA DEACYLASE"/>
    <property type="match status" value="1"/>
</dbReference>
<accession>A0A9D2TVH1</accession>
<proteinExistence type="predicted"/>
<comment type="caution">
    <text evidence="4">The sequence shown here is derived from an EMBL/GenBank/DDBJ whole genome shotgun (WGS) entry which is preliminary data.</text>
</comment>
<dbReference type="InterPro" id="IPR032466">
    <property type="entry name" value="Metal_Hydrolase"/>
</dbReference>
<dbReference type="PANTHER" id="PTHR46124">
    <property type="entry name" value="D-AMINOACYL-TRNA DEACYLASE"/>
    <property type="match status" value="1"/>
</dbReference>
<dbReference type="Gene3D" id="3.20.20.140">
    <property type="entry name" value="Metal-dependent hydrolases"/>
    <property type="match status" value="1"/>
</dbReference>
<evidence type="ECO:0000313" key="5">
    <source>
        <dbReference type="Proteomes" id="UP000823892"/>
    </source>
</evidence>
<evidence type="ECO:0000313" key="4">
    <source>
        <dbReference type="EMBL" id="HJD27955.1"/>
    </source>
</evidence>
<dbReference type="NCBIfam" id="TIGR00010">
    <property type="entry name" value="YchF/TatD family DNA exonuclease"/>
    <property type="match status" value="1"/>
</dbReference>
<feature type="binding site" evidence="3">
    <location>
        <position position="134"/>
    </location>
    <ligand>
        <name>a divalent metal cation</name>
        <dbReference type="ChEBI" id="CHEBI:60240"/>
        <label>2</label>
    </ligand>
</feature>
<dbReference type="GO" id="GO:0046872">
    <property type="term" value="F:metal ion binding"/>
    <property type="evidence" value="ECO:0007669"/>
    <property type="project" value="UniProtKB-KW"/>
</dbReference>
<evidence type="ECO:0000256" key="2">
    <source>
        <dbReference type="ARBA" id="ARBA00022801"/>
    </source>
</evidence>
<keyword evidence="1 3" id="KW-0479">Metal-binding</keyword>
<organism evidence="4 5">
    <name type="scientific">Candidatus Blautia avicola</name>
    <dbReference type="NCBI Taxonomy" id="2838483"/>
    <lineage>
        <taxon>Bacteria</taxon>
        <taxon>Bacillati</taxon>
        <taxon>Bacillota</taxon>
        <taxon>Clostridia</taxon>
        <taxon>Lachnospirales</taxon>
        <taxon>Lachnospiraceae</taxon>
        <taxon>Blautia</taxon>
    </lineage>
</organism>
<protein>
    <submittedName>
        <fullName evidence="4">TatD family hydrolase</fullName>
    </submittedName>
</protein>
<dbReference type="GO" id="GO:0004536">
    <property type="term" value="F:DNA nuclease activity"/>
    <property type="evidence" value="ECO:0007669"/>
    <property type="project" value="InterPro"/>
</dbReference>
<dbReference type="InterPro" id="IPR001130">
    <property type="entry name" value="TatD-like"/>
</dbReference>
<dbReference type="CDD" id="cd01310">
    <property type="entry name" value="TatD_DNAse"/>
    <property type="match status" value="1"/>
</dbReference>
<dbReference type="EMBL" id="DWUY01000066">
    <property type="protein sequence ID" value="HJD27955.1"/>
    <property type="molecule type" value="Genomic_DNA"/>
</dbReference>
<feature type="binding site" evidence="3">
    <location>
        <position position="10"/>
    </location>
    <ligand>
        <name>a divalent metal cation</name>
        <dbReference type="ChEBI" id="CHEBI:60240"/>
        <label>1</label>
    </ligand>
</feature>
<evidence type="ECO:0000256" key="1">
    <source>
        <dbReference type="ARBA" id="ARBA00022723"/>
    </source>
</evidence>
<evidence type="ECO:0000256" key="3">
    <source>
        <dbReference type="PIRSR" id="PIRSR005902-1"/>
    </source>
</evidence>
<feature type="binding site" evidence="3">
    <location>
        <position position="12"/>
    </location>
    <ligand>
        <name>a divalent metal cation</name>
        <dbReference type="ChEBI" id="CHEBI:60240"/>
        <label>1</label>
    </ligand>
</feature>
<sequence length="263" mass="29592">MNRPMIFDTHAHYDDEAFDPDREELLSSMKAGGIGTIVNVGASIEGLGKLVEIVEKYPFVYGAVGIHPDDAPKMTEETLKEIRRISRMDKMKAIGEIGLDYYWHKEDGEHEVQKKMFCSQMDIAREEKLPFMIHSREAAKDTLDIVKEYMRDGMYGGIIHCFSYGKEMAREYLGMGLYLGIGGVATFKNARKLKEVVEYAPLSQIVLETDCPYLSPEPNRGKRNSSLNLPYVARAIAEIKGITTEEVIETTEKNAGKLLGISL</sequence>
<feature type="binding site" evidence="3">
    <location>
        <position position="96"/>
    </location>
    <ligand>
        <name>a divalent metal cation</name>
        <dbReference type="ChEBI" id="CHEBI:60240"/>
        <label>1</label>
    </ligand>
</feature>
<reference evidence="4" key="1">
    <citation type="journal article" date="2021" name="PeerJ">
        <title>Extensive microbial diversity within the chicken gut microbiome revealed by metagenomics and culture.</title>
        <authorList>
            <person name="Gilroy R."/>
            <person name="Ravi A."/>
            <person name="Getino M."/>
            <person name="Pursley I."/>
            <person name="Horton D.L."/>
            <person name="Alikhan N.F."/>
            <person name="Baker D."/>
            <person name="Gharbi K."/>
            <person name="Hall N."/>
            <person name="Watson M."/>
            <person name="Adriaenssens E.M."/>
            <person name="Foster-Nyarko E."/>
            <person name="Jarju S."/>
            <person name="Secka A."/>
            <person name="Antonio M."/>
            <person name="Oren A."/>
            <person name="Chaudhuri R.R."/>
            <person name="La Ragione R."/>
            <person name="Hildebrand F."/>
            <person name="Pallen M.J."/>
        </authorList>
    </citation>
    <scope>NUCLEOTIDE SEQUENCE</scope>
    <source>
        <strain evidence="4">ChiBcec6-4105</strain>
    </source>
</reference>
<reference evidence="4" key="2">
    <citation type="submission" date="2021-04" db="EMBL/GenBank/DDBJ databases">
        <authorList>
            <person name="Gilroy R."/>
        </authorList>
    </citation>
    <scope>NUCLEOTIDE SEQUENCE</scope>
    <source>
        <strain evidence="4">ChiBcec6-4105</strain>
    </source>
</reference>